<keyword evidence="2" id="KW-1185">Reference proteome</keyword>
<name>V5SHP0_9HYPH</name>
<proteinExistence type="predicted"/>
<dbReference type="PATRIC" id="fig|1029756.8.peg.1427"/>
<dbReference type="Proteomes" id="UP000018542">
    <property type="component" value="Chromosome"/>
</dbReference>
<sequence length="44" mass="4545">MKIIGLTAENIKRLVAVEIEPTGAVVQITGKNGNGKTSALVPRG</sequence>
<dbReference type="Gene3D" id="3.40.50.300">
    <property type="entry name" value="P-loop containing nucleotide triphosphate hydrolases"/>
    <property type="match status" value="1"/>
</dbReference>
<accession>V5SHP0</accession>
<dbReference type="HOGENOM" id="CLU_3217289_0_0_5"/>
<gene>
    <name evidence="1" type="ORF">W911_06825</name>
</gene>
<dbReference type="RefSeq" id="WP_023786757.1">
    <property type="nucleotide sequence ID" value="NC_022997.1"/>
</dbReference>
<dbReference type="EMBL" id="CP006912">
    <property type="protein sequence ID" value="AHB50058.1"/>
    <property type="molecule type" value="Genomic_DNA"/>
</dbReference>
<dbReference type="InterPro" id="IPR027417">
    <property type="entry name" value="P-loop_NTPase"/>
</dbReference>
<evidence type="ECO:0000313" key="1">
    <source>
        <dbReference type="EMBL" id="AHB50058.1"/>
    </source>
</evidence>
<reference evidence="1 2" key="1">
    <citation type="journal article" date="2014" name="Genome Announc.">
        <title>Complete Genome Sequence of Hyphomicrobium nitrativorans Strain NL23, a Denitrifying Bacterium Isolated from Biofilm of a Methanol-Fed Denitrification System Treating Seawater at the Montreal Biodome.</title>
        <authorList>
            <person name="Martineau C."/>
            <person name="Villeneuve C."/>
            <person name="Mauffrey F."/>
            <person name="Villemur R."/>
        </authorList>
    </citation>
    <scope>NUCLEOTIDE SEQUENCE [LARGE SCALE GENOMIC DNA]</scope>
    <source>
        <strain evidence="1">NL23</strain>
    </source>
</reference>
<protein>
    <recommendedName>
        <fullName evidence="3">Rad50/SbcC-type AAA domain-containing protein</fullName>
    </recommendedName>
</protein>
<evidence type="ECO:0000313" key="2">
    <source>
        <dbReference type="Proteomes" id="UP000018542"/>
    </source>
</evidence>
<dbReference type="KEGG" id="hni:W911_06825"/>
<evidence type="ECO:0008006" key="3">
    <source>
        <dbReference type="Google" id="ProtNLM"/>
    </source>
</evidence>
<dbReference type="AlphaFoldDB" id="V5SHP0"/>
<dbReference type="STRING" id="1029756.W911_06825"/>
<organism evidence="1 2">
    <name type="scientific">Hyphomicrobium nitrativorans NL23</name>
    <dbReference type="NCBI Taxonomy" id="1029756"/>
    <lineage>
        <taxon>Bacteria</taxon>
        <taxon>Pseudomonadati</taxon>
        <taxon>Pseudomonadota</taxon>
        <taxon>Alphaproteobacteria</taxon>
        <taxon>Hyphomicrobiales</taxon>
        <taxon>Hyphomicrobiaceae</taxon>
        <taxon>Hyphomicrobium</taxon>
    </lineage>
</organism>